<keyword evidence="7 14" id="KW-1133">Transmembrane helix</keyword>
<feature type="coiled-coil region" evidence="13">
    <location>
        <begin position="175"/>
        <end position="209"/>
    </location>
</feature>
<dbReference type="PANTHER" id="PTHR46480">
    <property type="entry name" value="F20B24.22"/>
    <property type="match status" value="1"/>
</dbReference>
<dbReference type="Gene3D" id="1.20.120.350">
    <property type="entry name" value="Voltage-gated potassium channels. Chain C"/>
    <property type="match status" value="1"/>
</dbReference>
<evidence type="ECO:0000256" key="9">
    <source>
        <dbReference type="ARBA" id="ARBA00023065"/>
    </source>
</evidence>
<keyword evidence="4" id="KW-1003">Cell membrane</keyword>
<dbReference type="OrthoDB" id="427456at2759"/>
<feature type="transmembrane region" description="Helical" evidence="14">
    <location>
        <begin position="46"/>
        <end position="66"/>
    </location>
</feature>
<keyword evidence="8 13" id="KW-0175">Coiled coil</keyword>
<dbReference type="SUPFAM" id="SSF81324">
    <property type="entry name" value="Voltage-gated potassium channels"/>
    <property type="match status" value="1"/>
</dbReference>
<dbReference type="GO" id="GO:0034702">
    <property type="term" value="C:monoatomic ion channel complex"/>
    <property type="evidence" value="ECO:0007669"/>
    <property type="project" value="UniProtKB-KW"/>
</dbReference>
<evidence type="ECO:0000256" key="3">
    <source>
        <dbReference type="ARBA" id="ARBA00022448"/>
    </source>
</evidence>
<evidence type="ECO:0000256" key="10">
    <source>
        <dbReference type="ARBA" id="ARBA00023136"/>
    </source>
</evidence>
<keyword evidence="3" id="KW-0813">Transport</keyword>
<keyword evidence="6" id="KW-0851">Voltage-gated channel</keyword>
<feature type="domain" description="Ion transport" evidence="15">
    <location>
        <begin position="41"/>
        <end position="163"/>
    </location>
</feature>
<evidence type="ECO:0000256" key="11">
    <source>
        <dbReference type="ARBA" id="ARBA00023303"/>
    </source>
</evidence>
<evidence type="ECO:0000259" key="15">
    <source>
        <dbReference type="Pfam" id="PF00520"/>
    </source>
</evidence>
<feature type="transmembrane region" description="Helical" evidence="14">
    <location>
        <begin position="118"/>
        <end position="141"/>
    </location>
</feature>
<keyword evidence="11" id="KW-0407">Ion channel</keyword>
<keyword evidence="9" id="KW-0406">Ion transport</keyword>
<name>A0A9P5NP91_GYMJU</name>
<evidence type="ECO:0000256" key="13">
    <source>
        <dbReference type="SAM" id="Coils"/>
    </source>
</evidence>
<evidence type="ECO:0000256" key="6">
    <source>
        <dbReference type="ARBA" id="ARBA00022882"/>
    </source>
</evidence>
<comment type="caution">
    <text evidence="16">The sequence shown here is derived from an EMBL/GenBank/DDBJ whole genome shotgun (WGS) entry which is preliminary data.</text>
</comment>
<keyword evidence="5 14" id="KW-0812">Transmembrane</keyword>
<evidence type="ECO:0000256" key="1">
    <source>
        <dbReference type="ARBA" id="ARBA00004651"/>
    </source>
</evidence>
<evidence type="ECO:0000256" key="12">
    <source>
        <dbReference type="ARBA" id="ARBA00031989"/>
    </source>
</evidence>
<feature type="transmembrane region" description="Helical" evidence="14">
    <location>
        <begin position="78"/>
        <end position="98"/>
    </location>
</feature>
<dbReference type="Proteomes" id="UP000724874">
    <property type="component" value="Unassembled WGS sequence"/>
</dbReference>
<organism evidence="16 17">
    <name type="scientific">Gymnopilus junonius</name>
    <name type="common">Spectacular rustgill mushroom</name>
    <name type="synonym">Gymnopilus spectabilis subsp. junonius</name>
    <dbReference type="NCBI Taxonomy" id="109634"/>
    <lineage>
        <taxon>Eukaryota</taxon>
        <taxon>Fungi</taxon>
        <taxon>Dikarya</taxon>
        <taxon>Basidiomycota</taxon>
        <taxon>Agaricomycotina</taxon>
        <taxon>Agaricomycetes</taxon>
        <taxon>Agaricomycetidae</taxon>
        <taxon>Agaricales</taxon>
        <taxon>Agaricineae</taxon>
        <taxon>Hymenogastraceae</taxon>
        <taxon>Gymnopilus</taxon>
    </lineage>
</organism>
<evidence type="ECO:0000256" key="2">
    <source>
        <dbReference type="ARBA" id="ARBA00015897"/>
    </source>
</evidence>
<evidence type="ECO:0000256" key="14">
    <source>
        <dbReference type="SAM" id="Phobius"/>
    </source>
</evidence>
<evidence type="ECO:0000256" key="5">
    <source>
        <dbReference type="ARBA" id="ARBA00022692"/>
    </source>
</evidence>
<keyword evidence="10 14" id="KW-0472">Membrane</keyword>
<dbReference type="EMBL" id="JADNYJ010000038">
    <property type="protein sequence ID" value="KAF8902039.1"/>
    <property type="molecule type" value="Genomic_DNA"/>
</dbReference>
<dbReference type="InterPro" id="IPR005821">
    <property type="entry name" value="Ion_trans_dom"/>
</dbReference>
<evidence type="ECO:0000313" key="17">
    <source>
        <dbReference type="Proteomes" id="UP000724874"/>
    </source>
</evidence>
<dbReference type="GO" id="GO:0005886">
    <property type="term" value="C:plasma membrane"/>
    <property type="evidence" value="ECO:0007669"/>
    <property type="project" value="UniProtKB-SubCell"/>
</dbReference>
<dbReference type="InterPro" id="IPR027359">
    <property type="entry name" value="Volt_channel_dom_sf"/>
</dbReference>
<accession>A0A9P5NP91</accession>
<evidence type="ECO:0000256" key="7">
    <source>
        <dbReference type="ARBA" id="ARBA00022989"/>
    </source>
</evidence>
<proteinExistence type="predicted"/>
<gene>
    <name evidence="16" type="ORF">CPB84DRAFT_1679075</name>
</gene>
<dbReference type="InterPro" id="IPR031846">
    <property type="entry name" value="Hvcn1"/>
</dbReference>
<reference evidence="16" key="1">
    <citation type="submission" date="2020-11" db="EMBL/GenBank/DDBJ databases">
        <authorList>
            <consortium name="DOE Joint Genome Institute"/>
            <person name="Ahrendt S."/>
            <person name="Riley R."/>
            <person name="Andreopoulos W."/>
            <person name="LaButti K."/>
            <person name="Pangilinan J."/>
            <person name="Ruiz-duenas F.J."/>
            <person name="Barrasa J.M."/>
            <person name="Sanchez-Garcia M."/>
            <person name="Camarero S."/>
            <person name="Miyauchi S."/>
            <person name="Serrano A."/>
            <person name="Linde D."/>
            <person name="Babiker R."/>
            <person name="Drula E."/>
            <person name="Ayuso-Fernandez I."/>
            <person name="Pacheco R."/>
            <person name="Padilla G."/>
            <person name="Ferreira P."/>
            <person name="Barriuso J."/>
            <person name="Kellner H."/>
            <person name="Castanera R."/>
            <person name="Alfaro M."/>
            <person name="Ramirez L."/>
            <person name="Pisabarro A.G."/>
            <person name="Kuo A."/>
            <person name="Tritt A."/>
            <person name="Lipzen A."/>
            <person name="He G."/>
            <person name="Yan M."/>
            <person name="Ng V."/>
            <person name="Cullen D."/>
            <person name="Martin F."/>
            <person name="Rosso M.-N."/>
            <person name="Henrissat B."/>
            <person name="Hibbett D."/>
            <person name="Martinez A.T."/>
            <person name="Grigoriev I.V."/>
        </authorList>
    </citation>
    <scope>NUCLEOTIDE SEQUENCE</scope>
    <source>
        <strain evidence="16">AH 44721</strain>
    </source>
</reference>
<keyword evidence="17" id="KW-1185">Reference proteome</keyword>
<dbReference type="PANTHER" id="PTHR46480:SF1">
    <property type="entry name" value="VOLTAGE-GATED HYDROGEN CHANNEL 1"/>
    <property type="match status" value="1"/>
</dbReference>
<protein>
    <recommendedName>
        <fullName evidence="2">Voltage-gated hydrogen channel 1</fullName>
    </recommendedName>
    <alternativeName>
        <fullName evidence="12">Hydrogen voltage-gated channel 1</fullName>
    </alternativeName>
</protein>
<sequence>MSEQQPLLPAHNTYNCTDADASDSGYHRYHSEAAHILEHPRFHKTVIALITIDALCVLADLAYSFLSSDCELPGGEDSPAWLEVLANISLIITTFFLVEIPLNLWTFGLQYMNPFGSVPHAILHLFDTIIILTTFTFEVILRGKERELAGLLVILRLWRLVKLVGGVAVGAGEIEEGTDKELEDTKCELQKAKHQLTEALEENALLRIQLQQLRSP</sequence>
<evidence type="ECO:0000256" key="8">
    <source>
        <dbReference type="ARBA" id="ARBA00023054"/>
    </source>
</evidence>
<dbReference type="GO" id="GO:0030171">
    <property type="term" value="F:voltage-gated proton channel activity"/>
    <property type="evidence" value="ECO:0007669"/>
    <property type="project" value="InterPro"/>
</dbReference>
<dbReference type="Pfam" id="PF00520">
    <property type="entry name" value="Ion_trans"/>
    <property type="match status" value="1"/>
</dbReference>
<evidence type="ECO:0000313" key="16">
    <source>
        <dbReference type="EMBL" id="KAF8902039.1"/>
    </source>
</evidence>
<evidence type="ECO:0000256" key="4">
    <source>
        <dbReference type="ARBA" id="ARBA00022475"/>
    </source>
</evidence>
<dbReference type="AlphaFoldDB" id="A0A9P5NP91"/>
<comment type="subcellular location">
    <subcellularLocation>
        <location evidence="1">Cell membrane</location>
        <topology evidence="1">Multi-pass membrane protein</topology>
    </subcellularLocation>
</comment>